<reference evidence="2" key="1">
    <citation type="journal article" date="2020" name="Stud. Mycol.">
        <title>101 Dothideomycetes genomes: a test case for predicting lifestyles and emergence of pathogens.</title>
        <authorList>
            <person name="Haridas S."/>
            <person name="Albert R."/>
            <person name="Binder M."/>
            <person name="Bloem J."/>
            <person name="Labutti K."/>
            <person name="Salamov A."/>
            <person name="Andreopoulos B."/>
            <person name="Baker S."/>
            <person name="Barry K."/>
            <person name="Bills G."/>
            <person name="Bluhm B."/>
            <person name="Cannon C."/>
            <person name="Castanera R."/>
            <person name="Culley D."/>
            <person name="Daum C."/>
            <person name="Ezra D."/>
            <person name="Gonzalez J."/>
            <person name="Henrissat B."/>
            <person name="Kuo A."/>
            <person name="Liang C."/>
            <person name="Lipzen A."/>
            <person name="Lutzoni F."/>
            <person name="Magnuson J."/>
            <person name="Mondo S."/>
            <person name="Nolan M."/>
            <person name="Ohm R."/>
            <person name="Pangilinan J."/>
            <person name="Park H.-J."/>
            <person name="Ramirez L."/>
            <person name="Alfaro M."/>
            <person name="Sun H."/>
            <person name="Tritt A."/>
            <person name="Yoshinaga Y."/>
            <person name="Zwiers L.-H."/>
            <person name="Turgeon B."/>
            <person name="Goodwin S."/>
            <person name="Spatafora J."/>
            <person name="Crous P."/>
            <person name="Grigoriev I."/>
        </authorList>
    </citation>
    <scope>NUCLEOTIDE SEQUENCE</scope>
    <source>
        <strain evidence="2">CBS 122367</strain>
    </source>
</reference>
<protein>
    <submittedName>
        <fullName evidence="2">Uncharacterized protein</fullName>
    </submittedName>
</protein>
<evidence type="ECO:0000313" key="2">
    <source>
        <dbReference type="EMBL" id="KAF2687642.1"/>
    </source>
</evidence>
<feature type="region of interest" description="Disordered" evidence="1">
    <location>
        <begin position="128"/>
        <end position="254"/>
    </location>
</feature>
<proteinExistence type="predicted"/>
<feature type="compositionally biased region" description="Low complexity" evidence="1">
    <location>
        <begin position="168"/>
        <end position="185"/>
    </location>
</feature>
<feature type="compositionally biased region" description="Polar residues" evidence="1">
    <location>
        <begin position="84"/>
        <end position="98"/>
    </location>
</feature>
<evidence type="ECO:0000256" key="1">
    <source>
        <dbReference type="SAM" id="MobiDB-lite"/>
    </source>
</evidence>
<feature type="region of interest" description="Disordered" evidence="1">
    <location>
        <begin position="81"/>
        <end position="115"/>
    </location>
</feature>
<dbReference type="OrthoDB" id="3945698at2759"/>
<feature type="compositionally biased region" description="Polar residues" evidence="1">
    <location>
        <begin position="150"/>
        <end position="160"/>
    </location>
</feature>
<dbReference type="Proteomes" id="UP000799291">
    <property type="component" value="Unassembled WGS sequence"/>
</dbReference>
<keyword evidence="3" id="KW-1185">Reference proteome</keyword>
<dbReference type="EMBL" id="MU005574">
    <property type="protein sequence ID" value="KAF2687642.1"/>
    <property type="molecule type" value="Genomic_DNA"/>
</dbReference>
<gene>
    <name evidence="2" type="ORF">K458DRAFT_475583</name>
</gene>
<accession>A0A6G1JAT3</accession>
<evidence type="ECO:0000313" key="3">
    <source>
        <dbReference type="Proteomes" id="UP000799291"/>
    </source>
</evidence>
<sequence>MAGFIQNILWNSVSGFVEAGTRTAGGYAGDALIKAGDLVENGGRSVGTGIERKASNYGSAISGQTYQPSAKALPSTAHKPVVKRSNSLPASAPTTKSVGKTPIGGNKYPGGKLPASTATAKKAITSVGARSSSVGGGGGGAKSVAGGAQKSLSNAGSTVAKSAPKTLPKPYSPNNTSSSYSNPFPGGEKKSAVKPGQAKPFNTQTSSTKAPYPGTNTLPGQASKTPVKAKSTQYKAAPRMAAPAERGKVQHISI</sequence>
<name>A0A6G1JAT3_9PLEO</name>
<feature type="compositionally biased region" description="Polar residues" evidence="1">
    <location>
        <begin position="200"/>
        <end position="234"/>
    </location>
</feature>
<organism evidence="2 3">
    <name type="scientific">Lentithecium fluviatile CBS 122367</name>
    <dbReference type="NCBI Taxonomy" id="1168545"/>
    <lineage>
        <taxon>Eukaryota</taxon>
        <taxon>Fungi</taxon>
        <taxon>Dikarya</taxon>
        <taxon>Ascomycota</taxon>
        <taxon>Pezizomycotina</taxon>
        <taxon>Dothideomycetes</taxon>
        <taxon>Pleosporomycetidae</taxon>
        <taxon>Pleosporales</taxon>
        <taxon>Massarineae</taxon>
        <taxon>Lentitheciaceae</taxon>
        <taxon>Lentithecium</taxon>
    </lineage>
</organism>
<dbReference type="AlphaFoldDB" id="A0A6G1JAT3"/>